<protein>
    <submittedName>
        <fullName evidence="1">Uncharacterized protein</fullName>
    </submittedName>
</protein>
<dbReference type="GO" id="GO:0005737">
    <property type="term" value="C:cytoplasm"/>
    <property type="evidence" value="ECO:0007669"/>
    <property type="project" value="TreeGrafter"/>
</dbReference>
<evidence type="ECO:0000313" key="1">
    <source>
        <dbReference type="EnsemblMetazoa" id="GBRI041770-PA"/>
    </source>
</evidence>
<name>A0A1A9X2D1_9MUSC</name>
<keyword evidence="2" id="KW-1185">Reference proteome</keyword>
<dbReference type="GO" id="GO:0036159">
    <property type="term" value="P:inner dynein arm assembly"/>
    <property type="evidence" value="ECO:0007669"/>
    <property type="project" value="TreeGrafter"/>
</dbReference>
<sequence length="140" mass="16121">MGDFVHPEELTHFIESIRPFQIGDIGTAKWVDVHEMILKLSQQAFLEAVEHREEEVKEMFITNCNCECFINITATPSAKCLAINREYVCLCHEAIVKTQESKDGIYNFVFFIYQPRHLISKSPDMGLQGLKSSLRKRGKL</sequence>
<dbReference type="GO" id="GO:0034451">
    <property type="term" value="C:centriolar satellite"/>
    <property type="evidence" value="ECO:0007669"/>
    <property type="project" value="TreeGrafter"/>
</dbReference>
<dbReference type="GO" id="GO:0036158">
    <property type="term" value="P:outer dynein arm assembly"/>
    <property type="evidence" value="ECO:0007669"/>
    <property type="project" value="TreeGrafter"/>
</dbReference>
<reference evidence="2" key="1">
    <citation type="submission" date="2014-03" db="EMBL/GenBank/DDBJ databases">
        <authorList>
            <person name="Aksoy S."/>
            <person name="Warren W."/>
            <person name="Wilson R.K."/>
        </authorList>
    </citation>
    <scope>NUCLEOTIDE SEQUENCE [LARGE SCALE GENOMIC DNA]</scope>
    <source>
        <strain evidence="2">IAEA</strain>
    </source>
</reference>
<reference evidence="1" key="2">
    <citation type="submission" date="2020-05" db="UniProtKB">
        <authorList>
            <consortium name="EnsemblMetazoa"/>
        </authorList>
    </citation>
    <scope>IDENTIFICATION</scope>
    <source>
        <strain evidence="1">IAEA</strain>
    </source>
</reference>
<dbReference type="InterPro" id="IPR052298">
    <property type="entry name" value="ZMYND10"/>
</dbReference>
<accession>A0A1A9X2D1</accession>
<dbReference type="GO" id="GO:0044458">
    <property type="term" value="P:motile cilium assembly"/>
    <property type="evidence" value="ECO:0007669"/>
    <property type="project" value="TreeGrafter"/>
</dbReference>
<dbReference type="PANTHER" id="PTHR13244">
    <property type="entry name" value="ZINC FINGER MYND DOMAIN CONTAINING PROTEIN 10"/>
    <property type="match status" value="1"/>
</dbReference>
<dbReference type="STRING" id="37001.A0A1A9X2D1"/>
<dbReference type="PANTHER" id="PTHR13244:SF7">
    <property type="entry name" value="ZINC FINGER MYND DOMAIN-CONTAINING PROTEIN 10"/>
    <property type="match status" value="1"/>
</dbReference>
<proteinExistence type="predicted"/>
<evidence type="ECO:0000313" key="2">
    <source>
        <dbReference type="Proteomes" id="UP000091820"/>
    </source>
</evidence>
<dbReference type="Proteomes" id="UP000091820">
    <property type="component" value="Unassembled WGS sequence"/>
</dbReference>
<organism evidence="1 2">
    <name type="scientific">Glossina brevipalpis</name>
    <dbReference type="NCBI Taxonomy" id="37001"/>
    <lineage>
        <taxon>Eukaryota</taxon>
        <taxon>Metazoa</taxon>
        <taxon>Ecdysozoa</taxon>
        <taxon>Arthropoda</taxon>
        <taxon>Hexapoda</taxon>
        <taxon>Insecta</taxon>
        <taxon>Pterygota</taxon>
        <taxon>Neoptera</taxon>
        <taxon>Endopterygota</taxon>
        <taxon>Diptera</taxon>
        <taxon>Brachycera</taxon>
        <taxon>Muscomorpha</taxon>
        <taxon>Hippoboscoidea</taxon>
        <taxon>Glossinidae</taxon>
        <taxon>Glossina</taxon>
    </lineage>
</organism>
<dbReference type="VEuPathDB" id="VectorBase:GBRI041770"/>
<dbReference type="AlphaFoldDB" id="A0A1A9X2D1"/>
<dbReference type="EnsemblMetazoa" id="GBRI041770-RA">
    <property type="protein sequence ID" value="GBRI041770-PA"/>
    <property type="gene ID" value="GBRI041770"/>
</dbReference>